<keyword evidence="5 11" id="KW-0500">Molybdenum</keyword>
<dbReference type="InterPro" id="IPR001453">
    <property type="entry name" value="MoaB/Mog_dom"/>
</dbReference>
<dbReference type="EC" id="2.10.1.1" evidence="11"/>
<dbReference type="Gene3D" id="2.170.190.11">
    <property type="entry name" value="Molybdopterin biosynthesis moea protein, domain 3"/>
    <property type="match status" value="1"/>
</dbReference>
<dbReference type="Gene3D" id="3.90.105.10">
    <property type="entry name" value="Molybdopterin biosynthesis moea protein, domain 2"/>
    <property type="match status" value="1"/>
</dbReference>
<comment type="cofactor">
    <cofactor evidence="1 11">
        <name>Mg(2+)</name>
        <dbReference type="ChEBI" id="CHEBI:18420"/>
    </cofactor>
</comment>
<reference evidence="13 14" key="1">
    <citation type="submission" date="2020-12" db="EMBL/GenBank/DDBJ databases">
        <authorList>
            <person name="Shan Y."/>
        </authorList>
    </citation>
    <scope>NUCLEOTIDE SEQUENCE [LARGE SCALE GENOMIC DNA]</scope>
    <source>
        <strain evidence="14">csc3.9</strain>
    </source>
</reference>
<dbReference type="Pfam" id="PF00994">
    <property type="entry name" value="MoCF_biosynth"/>
    <property type="match status" value="1"/>
</dbReference>
<dbReference type="FunFam" id="3.40.980.10:FF:000004">
    <property type="entry name" value="Molybdopterin molybdenumtransferase"/>
    <property type="match status" value="1"/>
</dbReference>
<dbReference type="PANTHER" id="PTHR10192">
    <property type="entry name" value="MOLYBDOPTERIN BIOSYNTHESIS PROTEIN"/>
    <property type="match status" value="1"/>
</dbReference>
<dbReference type="AlphaFoldDB" id="A0A7T4QZE4"/>
<protein>
    <recommendedName>
        <fullName evidence="11">Molybdopterin molybdenumtransferase</fullName>
        <ecNumber evidence="11">2.10.1.1</ecNumber>
    </recommendedName>
</protein>
<sequence>MAKLTPFDDALHQIVSDASLVGVERLPIVQCRGAVLAEEIRAGIDVPPVDNSAMDGYALRALDARDGQPLLVSQRIPAGQVATPLMPGTAARIFTGAPVPPGADCVVAQEDCQRDGDHVQLSTQPSTGQHIRRRGEDIARGQTVLSAGQRLGAAQLGLLASLGIDVAPVRRPFKVALMCTGDELREPGQAIEPGQIYNSNRPMLAALLAGLGMDVVDMGIVGDSPEATRQALTNAAAAADVVVSSGGVSVGEEDHVKSQVEALGWLSLWKLAIKPGKPLAYGKLGDTPFFGLPGNPVSSFVTFCLLVRPYLLSMLGDNDAVPSAWPVSADFDWPKSGSRQEYARARLSGEGGRLSASLYPHQGSGVLSSVAWCDALVVIPPGTTVSRGDTVSAIPMSLLD</sequence>
<dbReference type="InterPro" id="IPR005111">
    <property type="entry name" value="MoeA_C_domain_IV"/>
</dbReference>
<proteinExistence type="inferred from homology"/>
<dbReference type="SUPFAM" id="SSF63882">
    <property type="entry name" value="MoeA N-terminal region -like"/>
    <property type="match status" value="1"/>
</dbReference>
<dbReference type="NCBIfam" id="NF045515">
    <property type="entry name" value="Glp_gephyrin"/>
    <property type="match status" value="1"/>
</dbReference>
<accession>A0A7T4QZE4</accession>
<evidence type="ECO:0000256" key="8">
    <source>
        <dbReference type="ARBA" id="ARBA00022842"/>
    </source>
</evidence>
<comment type="function">
    <text evidence="2 11">Catalyzes the insertion of molybdate into adenylated molybdopterin with the concomitant release of AMP.</text>
</comment>
<dbReference type="Pfam" id="PF03453">
    <property type="entry name" value="MoeA_N"/>
    <property type="match status" value="1"/>
</dbReference>
<evidence type="ECO:0000256" key="5">
    <source>
        <dbReference type="ARBA" id="ARBA00022505"/>
    </source>
</evidence>
<dbReference type="InterPro" id="IPR038987">
    <property type="entry name" value="MoeA-like"/>
</dbReference>
<keyword evidence="9 11" id="KW-0501">Molybdenum cofactor biosynthesis</keyword>
<dbReference type="EMBL" id="CP066167">
    <property type="protein sequence ID" value="QQD17504.1"/>
    <property type="molecule type" value="Genomic_DNA"/>
</dbReference>
<dbReference type="Proteomes" id="UP000596063">
    <property type="component" value="Chromosome"/>
</dbReference>
<keyword evidence="6 11" id="KW-0808">Transferase</keyword>
<dbReference type="GO" id="GO:0061599">
    <property type="term" value="F:molybdopterin molybdotransferase activity"/>
    <property type="evidence" value="ECO:0007669"/>
    <property type="project" value="UniProtKB-UniRule"/>
</dbReference>
<evidence type="ECO:0000256" key="2">
    <source>
        <dbReference type="ARBA" id="ARBA00002901"/>
    </source>
</evidence>
<dbReference type="InterPro" id="IPR036425">
    <property type="entry name" value="MoaB/Mog-like_dom_sf"/>
</dbReference>
<dbReference type="CDD" id="cd00887">
    <property type="entry name" value="MoeA"/>
    <property type="match status" value="1"/>
</dbReference>
<evidence type="ECO:0000256" key="4">
    <source>
        <dbReference type="ARBA" id="ARBA00010763"/>
    </source>
</evidence>
<dbReference type="NCBIfam" id="TIGR00177">
    <property type="entry name" value="molyb_syn"/>
    <property type="match status" value="1"/>
</dbReference>
<dbReference type="InterPro" id="IPR036688">
    <property type="entry name" value="MoeA_C_domain_IV_sf"/>
</dbReference>
<dbReference type="SMART" id="SM00852">
    <property type="entry name" value="MoCF_biosynth"/>
    <property type="match status" value="1"/>
</dbReference>
<dbReference type="SUPFAM" id="SSF63867">
    <property type="entry name" value="MoeA C-terminal domain-like"/>
    <property type="match status" value="1"/>
</dbReference>
<gene>
    <name evidence="13" type="ORF">I6N98_14210</name>
</gene>
<name>A0A7T4QZE4_9GAMM</name>
<dbReference type="GO" id="GO:0006777">
    <property type="term" value="P:Mo-molybdopterin cofactor biosynthetic process"/>
    <property type="evidence" value="ECO:0007669"/>
    <property type="project" value="UniProtKB-UniRule"/>
</dbReference>
<dbReference type="InterPro" id="IPR036135">
    <property type="entry name" value="MoeA_linker/N_sf"/>
</dbReference>
<evidence type="ECO:0000256" key="7">
    <source>
        <dbReference type="ARBA" id="ARBA00022723"/>
    </source>
</evidence>
<comment type="similarity">
    <text evidence="4 11">Belongs to the MoeA family.</text>
</comment>
<dbReference type="PANTHER" id="PTHR10192:SF5">
    <property type="entry name" value="GEPHYRIN"/>
    <property type="match status" value="1"/>
</dbReference>
<dbReference type="Gene3D" id="2.40.340.10">
    <property type="entry name" value="MoeA, C-terminal, domain IV"/>
    <property type="match status" value="1"/>
</dbReference>
<dbReference type="GO" id="GO:0046872">
    <property type="term" value="F:metal ion binding"/>
    <property type="evidence" value="ECO:0007669"/>
    <property type="project" value="UniProtKB-UniRule"/>
</dbReference>
<evidence type="ECO:0000259" key="12">
    <source>
        <dbReference type="SMART" id="SM00852"/>
    </source>
</evidence>
<dbReference type="SUPFAM" id="SSF53218">
    <property type="entry name" value="Molybdenum cofactor biosynthesis proteins"/>
    <property type="match status" value="1"/>
</dbReference>
<dbReference type="RefSeq" id="WP_198569004.1">
    <property type="nucleotide sequence ID" value="NZ_CP066167.1"/>
</dbReference>
<evidence type="ECO:0000256" key="9">
    <source>
        <dbReference type="ARBA" id="ARBA00023150"/>
    </source>
</evidence>
<evidence type="ECO:0000256" key="1">
    <source>
        <dbReference type="ARBA" id="ARBA00001946"/>
    </source>
</evidence>
<dbReference type="KEGG" id="snan:I6N98_14210"/>
<dbReference type="Pfam" id="PF03454">
    <property type="entry name" value="MoeA_C"/>
    <property type="match status" value="1"/>
</dbReference>
<dbReference type="InterPro" id="IPR005110">
    <property type="entry name" value="MoeA_linker/N"/>
</dbReference>
<evidence type="ECO:0000313" key="14">
    <source>
        <dbReference type="Proteomes" id="UP000596063"/>
    </source>
</evidence>
<dbReference type="Gene3D" id="3.40.980.10">
    <property type="entry name" value="MoaB/Mog-like domain"/>
    <property type="match status" value="1"/>
</dbReference>
<keyword evidence="7 11" id="KW-0479">Metal-binding</keyword>
<evidence type="ECO:0000313" key="13">
    <source>
        <dbReference type="EMBL" id="QQD17504.1"/>
    </source>
</evidence>
<dbReference type="GO" id="GO:0005829">
    <property type="term" value="C:cytosol"/>
    <property type="evidence" value="ECO:0007669"/>
    <property type="project" value="TreeGrafter"/>
</dbReference>
<dbReference type="UniPathway" id="UPA00344"/>
<evidence type="ECO:0000256" key="6">
    <source>
        <dbReference type="ARBA" id="ARBA00022679"/>
    </source>
</evidence>
<feature type="domain" description="MoaB/Mog" evidence="12">
    <location>
        <begin position="176"/>
        <end position="313"/>
    </location>
</feature>
<organism evidence="13 14">
    <name type="scientific">Spongiibacter nanhainus</name>
    <dbReference type="NCBI Taxonomy" id="2794344"/>
    <lineage>
        <taxon>Bacteria</taxon>
        <taxon>Pseudomonadati</taxon>
        <taxon>Pseudomonadota</taxon>
        <taxon>Gammaproteobacteria</taxon>
        <taxon>Cellvibrionales</taxon>
        <taxon>Spongiibacteraceae</taxon>
        <taxon>Spongiibacter</taxon>
    </lineage>
</organism>
<comment type="catalytic activity">
    <reaction evidence="10">
        <text>adenylyl-molybdopterin + molybdate = Mo-molybdopterin + AMP + H(+)</text>
        <dbReference type="Rhea" id="RHEA:35047"/>
        <dbReference type="ChEBI" id="CHEBI:15378"/>
        <dbReference type="ChEBI" id="CHEBI:36264"/>
        <dbReference type="ChEBI" id="CHEBI:62727"/>
        <dbReference type="ChEBI" id="CHEBI:71302"/>
        <dbReference type="ChEBI" id="CHEBI:456215"/>
        <dbReference type="EC" id="2.10.1.1"/>
    </reaction>
</comment>
<evidence type="ECO:0000256" key="10">
    <source>
        <dbReference type="ARBA" id="ARBA00047317"/>
    </source>
</evidence>
<evidence type="ECO:0000256" key="11">
    <source>
        <dbReference type="RuleBase" id="RU365090"/>
    </source>
</evidence>
<keyword evidence="14" id="KW-1185">Reference proteome</keyword>
<comment type="pathway">
    <text evidence="3 11">Cofactor biosynthesis; molybdopterin biosynthesis.</text>
</comment>
<evidence type="ECO:0000256" key="3">
    <source>
        <dbReference type="ARBA" id="ARBA00005046"/>
    </source>
</evidence>
<keyword evidence="8 11" id="KW-0460">Magnesium</keyword>